<name>X1VJF5_9ZZZZ</name>
<sequence>FINTSGMGYLPRKNHSISTGRKIIPGDKIIVSGSVGDHGVAILSARENLSFSVNLKSDCASLNKMIQSVLSISSGIHFMRDATRGGLATVLCELSETRGLGIEADEESIPVKSSVQSACEIFGYDPLYMANEGKVIMVVAFTFIYYLGITCHNFHPCFT</sequence>
<dbReference type="Gene3D" id="3.90.650.10">
    <property type="entry name" value="PurM-like C-terminal domain"/>
    <property type="match status" value="1"/>
</dbReference>
<gene>
    <name evidence="2" type="ORF">S12H4_56746</name>
</gene>
<protein>
    <recommendedName>
        <fullName evidence="1">PurM-like C-terminal domain-containing protein</fullName>
    </recommendedName>
</protein>
<evidence type="ECO:0000259" key="1">
    <source>
        <dbReference type="Pfam" id="PF02769"/>
    </source>
</evidence>
<organism evidence="2">
    <name type="scientific">marine sediment metagenome</name>
    <dbReference type="NCBI Taxonomy" id="412755"/>
    <lineage>
        <taxon>unclassified sequences</taxon>
        <taxon>metagenomes</taxon>
        <taxon>ecological metagenomes</taxon>
    </lineage>
</organism>
<dbReference type="InterPro" id="IPR011854">
    <property type="entry name" value="HypE"/>
</dbReference>
<dbReference type="PANTHER" id="PTHR30303:SF0">
    <property type="entry name" value="CARBAMOYL DEHYDRATASE HYPE"/>
    <property type="match status" value="1"/>
</dbReference>
<dbReference type="InterPro" id="IPR036676">
    <property type="entry name" value="PurM-like_C_sf"/>
</dbReference>
<comment type="caution">
    <text evidence="2">The sequence shown here is derived from an EMBL/GenBank/DDBJ whole genome shotgun (WGS) entry which is preliminary data.</text>
</comment>
<dbReference type="EMBL" id="BARW01036583">
    <property type="protein sequence ID" value="GAJ19012.1"/>
    <property type="molecule type" value="Genomic_DNA"/>
</dbReference>
<accession>X1VJF5</accession>
<dbReference type="AlphaFoldDB" id="X1VJF5"/>
<feature type="domain" description="PurM-like C-terminal" evidence="1">
    <location>
        <begin position="25"/>
        <end position="140"/>
    </location>
</feature>
<dbReference type="Pfam" id="PF02769">
    <property type="entry name" value="AIRS_C"/>
    <property type="match status" value="1"/>
</dbReference>
<dbReference type="InterPro" id="IPR010918">
    <property type="entry name" value="PurM-like_C_dom"/>
</dbReference>
<reference evidence="2" key="1">
    <citation type="journal article" date="2014" name="Front. Microbiol.">
        <title>High frequency of phylogenetically diverse reductive dehalogenase-homologous genes in deep subseafloor sedimentary metagenomes.</title>
        <authorList>
            <person name="Kawai M."/>
            <person name="Futagami T."/>
            <person name="Toyoda A."/>
            <person name="Takaki Y."/>
            <person name="Nishi S."/>
            <person name="Hori S."/>
            <person name="Arai W."/>
            <person name="Tsubouchi T."/>
            <person name="Morono Y."/>
            <person name="Uchiyama I."/>
            <person name="Ito T."/>
            <person name="Fujiyama A."/>
            <person name="Inagaki F."/>
            <person name="Takami H."/>
        </authorList>
    </citation>
    <scope>NUCLEOTIDE SEQUENCE</scope>
    <source>
        <strain evidence="2">Expedition CK06-06</strain>
    </source>
</reference>
<proteinExistence type="predicted"/>
<dbReference type="GO" id="GO:0051604">
    <property type="term" value="P:protein maturation"/>
    <property type="evidence" value="ECO:0007669"/>
    <property type="project" value="TreeGrafter"/>
</dbReference>
<dbReference type="SUPFAM" id="SSF56042">
    <property type="entry name" value="PurM C-terminal domain-like"/>
    <property type="match status" value="1"/>
</dbReference>
<dbReference type="PANTHER" id="PTHR30303">
    <property type="entry name" value="HYDROGENASE ISOENZYMES FORMATION PROTEIN HYPE"/>
    <property type="match status" value="1"/>
</dbReference>
<evidence type="ECO:0000313" key="2">
    <source>
        <dbReference type="EMBL" id="GAJ19012.1"/>
    </source>
</evidence>
<feature type="non-terminal residue" evidence="2">
    <location>
        <position position="1"/>
    </location>
</feature>